<keyword evidence="8 17" id="KW-0521">NADP</keyword>
<dbReference type="InterPro" id="IPR017953">
    <property type="entry name" value="Carbohydrate_kinase_pred_CS"/>
</dbReference>
<proteinExistence type="inferred from homology"/>
<dbReference type="EMBL" id="QZCE01000002">
    <property type="protein sequence ID" value="NEZ64859.1"/>
    <property type="molecule type" value="Genomic_DNA"/>
</dbReference>
<keyword evidence="6 17" id="KW-0547">Nucleotide-binding</keyword>
<organism evidence="22 23">
    <name type="scientific">Adonisia turfae CCMR0082</name>
    <dbReference type="NCBI Taxonomy" id="2304604"/>
    <lineage>
        <taxon>Bacteria</taxon>
        <taxon>Bacillati</taxon>
        <taxon>Cyanobacteriota</taxon>
        <taxon>Adonisia</taxon>
        <taxon>Adonisia turfae</taxon>
    </lineage>
</organism>
<evidence type="ECO:0000256" key="15">
    <source>
        <dbReference type="ARBA" id="ARBA00048238"/>
    </source>
</evidence>
<evidence type="ECO:0000313" key="22">
    <source>
        <dbReference type="EMBL" id="NEZ64859.1"/>
    </source>
</evidence>
<keyword evidence="7 17" id="KW-0067">ATP-binding</keyword>
<dbReference type="AlphaFoldDB" id="A0A6M0S8V9"/>
<dbReference type="NCBIfam" id="TIGR00196">
    <property type="entry name" value="yjeF_cterm"/>
    <property type="match status" value="1"/>
</dbReference>
<sequence>MTKTIKTETFTSRHTVMKPSYPDEMKKQGSSPHRHSFCVTSKQMQAIEAQLFDAGFPVAALMEKVAGRIADYWAQHWDRSYEVGVLVGPGHNGGDALVVARELHLQGYGVKIYGPFERCKSLTMDHGRYCRSLGIPWYQTWSELEANLGQRCRLLDGLFGFGLSRPISEEVATAITRINHSNMPVVSIDLPSGIHTDSGEALGIAVKADITLCLGLWKRACLQEIAQPYLGHTELIDFDIPLANIEAVLGVTPKVQRLTPGRALRTLPLQRSPVAHKYTVGQLLAIAGSRQYAGAALLTGHGAMASGVGMVTLVVPETIRPSMVAQLPGALVIGAEETATGEIATLPPLDLDRYDTIACGPGLAQVDWLSDILASSPPLLLDADGLNSTTAEQLTKRLGPTVITPHPGEFRRLFPELISGHDGALQAAQQTGTMVVLKGAKVAIASGDRLWLNPHSTPALARGGSGDVLTGLMGGLMAQKIVNVNRGQRQKSTPANSTDAVLEAAIGAVWWHAQAGLYAEQQRTVLGVDPLQLAQSLDPALANYLANK</sequence>
<keyword evidence="9 18" id="KW-0630">Potassium</keyword>
<dbReference type="CDD" id="cd01171">
    <property type="entry name" value="YXKO-related"/>
    <property type="match status" value="1"/>
</dbReference>
<dbReference type="Pfam" id="PF03853">
    <property type="entry name" value="YjeF_N"/>
    <property type="match status" value="1"/>
</dbReference>
<dbReference type="Gene3D" id="3.40.1190.20">
    <property type="match status" value="1"/>
</dbReference>
<keyword evidence="10 17" id="KW-0520">NAD</keyword>
<dbReference type="PIRSF" id="PIRSF017184">
    <property type="entry name" value="Nnr"/>
    <property type="match status" value="1"/>
</dbReference>
<dbReference type="Gene3D" id="3.40.50.10260">
    <property type="entry name" value="YjeF N-terminal domain"/>
    <property type="match status" value="1"/>
</dbReference>
<evidence type="ECO:0000256" key="6">
    <source>
        <dbReference type="ARBA" id="ARBA00022741"/>
    </source>
</evidence>
<evidence type="ECO:0000256" key="7">
    <source>
        <dbReference type="ARBA" id="ARBA00022840"/>
    </source>
</evidence>
<keyword evidence="12 17" id="KW-0456">Lyase</keyword>
<evidence type="ECO:0000256" key="16">
    <source>
        <dbReference type="ARBA" id="ARBA00049209"/>
    </source>
</evidence>
<dbReference type="PROSITE" id="PS51383">
    <property type="entry name" value="YJEF_C_3"/>
    <property type="match status" value="1"/>
</dbReference>
<dbReference type="EC" id="5.1.99.6" evidence="19"/>
<keyword evidence="11 18" id="KW-0413">Isomerase</keyword>
<dbReference type="InterPro" id="IPR004443">
    <property type="entry name" value="YjeF_N_dom"/>
</dbReference>
<dbReference type="GO" id="GO:0046872">
    <property type="term" value="F:metal ion binding"/>
    <property type="evidence" value="ECO:0007669"/>
    <property type="project" value="UniProtKB-UniRule"/>
</dbReference>
<dbReference type="SUPFAM" id="SSF53613">
    <property type="entry name" value="Ribokinase-like"/>
    <property type="match status" value="1"/>
</dbReference>
<feature type="binding site" evidence="18">
    <location>
        <position position="189"/>
    </location>
    <ligand>
        <name>(6S)-NADPHX</name>
        <dbReference type="ChEBI" id="CHEBI:64076"/>
    </ligand>
</feature>
<feature type="binding site" evidence="17">
    <location>
        <position position="362"/>
    </location>
    <ligand>
        <name>(6S)-NADPHX</name>
        <dbReference type="ChEBI" id="CHEBI:64076"/>
    </ligand>
</feature>
<evidence type="ECO:0000256" key="2">
    <source>
        <dbReference type="ARBA" id="ARBA00000909"/>
    </source>
</evidence>
<dbReference type="GO" id="GO:0052855">
    <property type="term" value="F:ADP-dependent NAD(P)H-hydrate dehydratase activity"/>
    <property type="evidence" value="ECO:0007669"/>
    <property type="project" value="UniProtKB-UniRule"/>
</dbReference>
<comment type="function">
    <text evidence="18">Catalyzes the epimerization of the S- and R-forms of NAD(P)HX, a damaged form of NAD(P)H that is a result of enzymatic or heat-dependent hydration. This is a prerequisite for the S-specific NAD(P)H-hydrate dehydratase to allow the repair of both epimers of NAD(P)HX.</text>
</comment>
<dbReference type="NCBIfam" id="TIGR00197">
    <property type="entry name" value="yjeF_nterm"/>
    <property type="match status" value="1"/>
</dbReference>
<reference evidence="22 23" key="1">
    <citation type="journal article" date="2020" name="Microb. Ecol.">
        <title>Ecogenomics of the Marine Benthic Filamentous Cyanobacterium Adonisia.</title>
        <authorList>
            <person name="Walter J.M."/>
            <person name="Coutinho F.H."/>
            <person name="Leomil L."/>
            <person name="Hargreaves P.I."/>
            <person name="Campeao M.E."/>
            <person name="Vieira V.V."/>
            <person name="Silva B.S."/>
            <person name="Fistarol G.O."/>
            <person name="Salomon P.S."/>
            <person name="Sawabe T."/>
            <person name="Mino S."/>
            <person name="Hosokawa M."/>
            <person name="Miyashita H."/>
            <person name="Maruyama F."/>
            <person name="van Verk M.C."/>
            <person name="Dutilh B.E."/>
            <person name="Thompson C.C."/>
            <person name="Thompson F.L."/>
        </authorList>
    </citation>
    <scope>NUCLEOTIDE SEQUENCE [LARGE SCALE GENOMIC DNA]</scope>
    <source>
        <strain evidence="22 23">CCMR0082</strain>
    </source>
</reference>
<dbReference type="PANTHER" id="PTHR12592:SF0">
    <property type="entry name" value="ATP-DEPENDENT (S)-NAD(P)H-HYDRATE DEHYDRATASE"/>
    <property type="match status" value="1"/>
</dbReference>
<dbReference type="InterPro" id="IPR000631">
    <property type="entry name" value="CARKD"/>
</dbReference>
<feature type="binding site" evidence="18">
    <location>
        <position position="92"/>
    </location>
    <ligand>
        <name>K(+)</name>
        <dbReference type="ChEBI" id="CHEBI:29103"/>
    </ligand>
</feature>
<dbReference type="Pfam" id="PF01256">
    <property type="entry name" value="Carb_kinase"/>
    <property type="match status" value="1"/>
</dbReference>
<feature type="binding site" evidence="18">
    <location>
        <position position="192"/>
    </location>
    <ligand>
        <name>K(+)</name>
        <dbReference type="ChEBI" id="CHEBI:29103"/>
    </ligand>
</feature>
<evidence type="ECO:0000313" key="23">
    <source>
        <dbReference type="Proteomes" id="UP000473574"/>
    </source>
</evidence>
<evidence type="ECO:0000259" key="21">
    <source>
        <dbReference type="PROSITE" id="PS51385"/>
    </source>
</evidence>
<evidence type="ECO:0000256" key="11">
    <source>
        <dbReference type="ARBA" id="ARBA00023235"/>
    </source>
</evidence>
<feature type="binding site" evidence="18">
    <location>
        <begin position="91"/>
        <end position="95"/>
    </location>
    <ligand>
        <name>(6S)-NADPHX</name>
        <dbReference type="ChEBI" id="CHEBI:64076"/>
    </ligand>
</feature>
<feature type="domain" description="YjeF C-terminal" evidence="20">
    <location>
        <begin position="260"/>
        <end position="544"/>
    </location>
</feature>
<feature type="binding site" evidence="18">
    <location>
        <position position="156"/>
    </location>
    <ligand>
        <name>K(+)</name>
        <dbReference type="ChEBI" id="CHEBI:29103"/>
    </ligand>
</feature>
<name>A0A6M0S8V9_9CYAN</name>
<comment type="catalytic activity">
    <reaction evidence="2 18 19">
        <text>(6R)-NADPHX = (6S)-NADPHX</text>
        <dbReference type="Rhea" id="RHEA:32227"/>
        <dbReference type="ChEBI" id="CHEBI:64076"/>
        <dbReference type="ChEBI" id="CHEBI:64077"/>
        <dbReference type="EC" id="5.1.99.6"/>
    </reaction>
</comment>
<evidence type="ECO:0000256" key="18">
    <source>
        <dbReference type="HAMAP-Rule" id="MF_01966"/>
    </source>
</evidence>
<comment type="function">
    <text evidence="17">Catalyzes the dehydration of the S-form of NAD(P)HX at the expense of ADP, which is converted to AMP. Together with NAD(P)HX epimerase, which catalyzes the epimerization of the S- and R-forms, the enzyme allows the repair of both epimers of NAD(P)HX, a damaged form of NAD(P)H that is a result of enzymatic or heat-dependent hydration.</text>
</comment>
<comment type="subunit">
    <text evidence="17">Homotetramer.</text>
</comment>
<comment type="similarity">
    <text evidence="17">Belongs to the NnrD/CARKD family.</text>
</comment>
<evidence type="ECO:0000256" key="12">
    <source>
        <dbReference type="ARBA" id="ARBA00023239"/>
    </source>
</evidence>
<dbReference type="InterPro" id="IPR030677">
    <property type="entry name" value="Nnr"/>
</dbReference>
<dbReference type="PROSITE" id="PS01050">
    <property type="entry name" value="YJEF_C_2"/>
    <property type="match status" value="1"/>
</dbReference>
<dbReference type="HAMAP" id="MF_01965">
    <property type="entry name" value="NADHX_dehydratase"/>
    <property type="match status" value="1"/>
</dbReference>
<dbReference type="HAMAP" id="MF_01966">
    <property type="entry name" value="NADHX_epimerase"/>
    <property type="match status" value="1"/>
</dbReference>
<evidence type="ECO:0000256" key="9">
    <source>
        <dbReference type="ARBA" id="ARBA00022958"/>
    </source>
</evidence>
<comment type="similarity">
    <text evidence="4 19">In the C-terminal section; belongs to the NnrD/CARKD family.</text>
</comment>
<feature type="binding site" evidence="18">
    <location>
        <begin position="160"/>
        <end position="166"/>
    </location>
    <ligand>
        <name>(6S)-NADPHX</name>
        <dbReference type="ChEBI" id="CHEBI:64076"/>
    </ligand>
</feature>
<dbReference type="GO" id="GO:0110051">
    <property type="term" value="P:metabolite repair"/>
    <property type="evidence" value="ECO:0007669"/>
    <property type="project" value="TreeGrafter"/>
</dbReference>
<dbReference type="GO" id="GO:0005524">
    <property type="term" value="F:ATP binding"/>
    <property type="evidence" value="ECO:0007669"/>
    <property type="project" value="UniProtKB-UniRule"/>
</dbReference>
<dbReference type="Proteomes" id="UP000473574">
    <property type="component" value="Unassembled WGS sequence"/>
</dbReference>
<dbReference type="GO" id="GO:0046496">
    <property type="term" value="P:nicotinamide nucleotide metabolic process"/>
    <property type="evidence" value="ECO:0007669"/>
    <property type="project" value="UniProtKB-UniRule"/>
</dbReference>
<dbReference type="InterPro" id="IPR029056">
    <property type="entry name" value="Ribokinase-like"/>
</dbReference>
<feature type="binding site" evidence="17">
    <location>
        <position position="406"/>
    </location>
    <ligand>
        <name>(6S)-NADPHX</name>
        <dbReference type="ChEBI" id="CHEBI:64076"/>
    </ligand>
</feature>
<comment type="similarity">
    <text evidence="18">Belongs to the NnrE/AIBP family.</text>
</comment>
<feature type="domain" description="YjeF N-terminal" evidence="21">
    <location>
        <begin position="44"/>
        <end position="246"/>
    </location>
</feature>
<feature type="binding site" evidence="17">
    <location>
        <position position="467"/>
    </location>
    <ligand>
        <name>(6S)-NADPHX</name>
        <dbReference type="ChEBI" id="CHEBI:64076"/>
    </ligand>
</feature>
<comment type="cofactor">
    <cofactor evidence="17">
        <name>Mg(2+)</name>
        <dbReference type="ChEBI" id="CHEBI:18420"/>
    </cofactor>
</comment>
<comment type="caution">
    <text evidence="22">The sequence shown here is derived from an EMBL/GenBank/DDBJ whole genome shotgun (WGS) entry which is preliminary data.</text>
</comment>
<comment type="catalytic activity">
    <reaction evidence="1 18 19">
        <text>(6R)-NADHX = (6S)-NADHX</text>
        <dbReference type="Rhea" id="RHEA:32215"/>
        <dbReference type="ChEBI" id="CHEBI:64074"/>
        <dbReference type="ChEBI" id="CHEBI:64075"/>
        <dbReference type="EC" id="5.1.99.6"/>
    </reaction>
</comment>
<dbReference type="EC" id="4.2.1.136" evidence="19"/>
<dbReference type="PANTHER" id="PTHR12592">
    <property type="entry name" value="ATP-DEPENDENT (S)-NAD(P)H-HYDRATE DEHYDRATASE FAMILY MEMBER"/>
    <property type="match status" value="1"/>
</dbReference>
<comment type="cofactor">
    <cofactor evidence="18 19">
        <name>K(+)</name>
        <dbReference type="ChEBI" id="CHEBI:29103"/>
    </cofactor>
    <text evidence="18 19">Binds 1 potassium ion per subunit.</text>
</comment>
<dbReference type="InterPro" id="IPR036652">
    <property type="entry name" value="YjeF_N_dom_sf"/>
</dbReference>
<feature type="binding site" evidence="17">
    <location>
        <position position="295"/>
    </location>
    <ligand>
        <name>(6S)-NADPHX</name>
        <dbReference type="ChEBI" id="CHEBI:64076"/>
    </ligand>
</feature>
<dbReference type="SUPFAM" id="SSF64153">
    <property type="entry name" value="YjeF N-terminal domain-like"/>
    <property type="match status" value="1"/>
</dbReference>
<comment type="caution">
    <text evidence="17">Lacks conserved residue(s) required for the propagation of feature annotation.</text>
</comment>
<evidence type="ECO:0000256" key="3">
    <source>
        <dbReference type="ARBA" id="ARBA00006001"/>
    </source>
</evidence>
<keyword evidence="13" id="KW-0511">Multifunctional enzyme</keyword>
<comment type="function">
    <text evidence="14 19">Bifunctional enzyme that catalyzes the epimerization of the S- and R-forms of NAD(P)HX and the dehydration of the S-form of NAD(P)HX at the expense of ADP, which is converted to AMP. This allows the repair of both epimers of NAD(P)HX, a damaged form of NAD(P)H that is a result of enzymatic or heat-dependent hydration.</text>
</comment>
<evidence type="ECO:0000256" key="4">
    <source>
        <dbReference type="ARBA" id="ARBA00009524"/>
    </source>
</evidence>
<gene>
    <name evidence="17" type="primary">nnrD</name>
    <name evidence="18" type="synonym">nnrE</name>
    <name evidence="22" type="ORF">D0962_19050</name>
</gene>
<evidence type="ECO:0000256" key="1">
    <source>
        <dbReference type="ARBA" id="ARBA00000013"/>
    </source>
</evidence>
<evidence type="ECO:0000256" key="14">
    <source>
        <dbReference type="ARBA" id="ARBA00025153"/>
    </source>
</evidence>
<evidence type="ECO:0000259" key="20">
    <source>
        <dbReference type="PROSITE" id="PS51383"/>
    </source>
</evidence>
<evidence type="ECO:0000256" key="17">
    <source>
        <dbReference type="HAMAP-Rule" id="MF_01965"/>
    </source>
</evidence>
<evidence type="ECO:0000256" key="19">
    <source>
        <dbReference type="PIRNR" id="PIRNR017184"/>
    </source>
</evidence>
<comment type="catalytic activity">
    <reaction evidence="16 17 19">
        <text>(6S)-NADPHX + ADP = AMP + phosphate + NADPH + H(+)</text>
        <dbReference type="Rhea" id="RHEA:32235"/>
        <dbReference type="ChEBI" id="CHEBI:15378"/>
        <dbReference type="ChEBI" id="CHEBI:43474"/>
        <dbReference type="ChEBI" id="CHEBI:57783"/>
        <dbReference type="ChEBI" id="CHEBI:64076"/>
        <dbReference type="ChEBI" id="CHEBI:456215"/>
        <dbReference type="ChEBI" id="CHEBI:456216"/>
        <dbReference type="EC" id="4.2.1.136"/>
    </reaction>
</comment>
<accession>A0A6M0S8V9</accession>
<comment type="catalytic activity">
    <reaction evidence="15 17 19">
        <text>(6S)-NADHX + ADP = AMP + phosphate + NADH + H(+)</text>
        <dbReference type="Rhea" id="RHEA:32223"/>
        <dbReference type="ChEBI" id="CHEBI:15378"/>
        <dbReference type="ChEBI" id="CHEBI:43474"/>
        <dbReference type="ChEBI" id="CHEBI:57945"/>
        <dbReference type="ChEBI" id="CHEBI:64074"/>
        <dbReference type="ChEBI" id="CHEBI:456215"/>
        <dbReference type="ChEBI" id="CHEBI:456216"/>
        <dbReference type="EC" id="4.2.1.136"/>
    </reaction>
</comment>
<protein>
    <recommendedName>
        <fullName evidence="19">Bifunctional NAD(P)H-hydrate repair enzyme</fullName>
    </recommendedName>
    <alternativeName>
        <fullName evidence="19">Nicotinamide nucleotide repair protein</fullName>
    </alternativeName>
    <domain>
        <recommendedName>
            <fullName evidence="19">ADP-dependent (S)-NAD(P)H-hydrate dehydratase</fullName>
            <ecNumber evidence="19">4.2.1.136</ecNumber>
        </recommendedName>
        <alternativeName>
            <fullName evidence="19">ADP-dependent NAD(P)HX dehydratase</fullName>
        </alternativeName>
    </domain>
    <domain>
        <recommendedName>
            <fullName evidence="19">NAD(P)H-hydrate epimerase</fullName>
            <ecNumber evidence="19">5.1.99.6</ecNumber>
        </recommendedName>
    </domain>
</protein>
<evidence type="ECO:0000256" key="10">
    <source>
        <dbReference type="ARBA" id="ARBA00023027"/>
    </source>
</evidence>
<comment type="similarity">
    <text evidence="3 19">In the N-terminal section; belongs to the NnrE/AIBP family.</text>
</comment>
<dbReference type="PROSITE" id="PS51385">
    <property type="entry name" value="YJEF_N"/>
    <property type="match status" value="1"/>
</dbReference>
<evidence type="ECO:0000256" key="5">
    <source>
        <dbReference type="ARBA" id="ARBA00022723"/>
    </source>
</evidence>
<dbReference type="GO" id="GO:0052856">
    <property type="term" value="F:NAD(P)HX epimerase activity"/>
    <property type="evidence" value="ECO:0007669"/>
    <property type="project" value="UniProtKB-UniRule"/>
</dbReference>
<evidence type="ECO:0000256" key="8">
    <source>
        <dbReference type="ARBA" id="ARBA00022857"/>
    </source>
</evidence>
<keyword evidence="5 18" id="KW-0479">Metal-binding</keyword>
<evidence type="ECO:0000256" key="13">
    <source>
        <dbReference type="ARBA" id="ARBA00023268"/>
    </source>
</evidence>
<feature type="binding site" evidence="17">
    <location>
        <position position="466"/>
    </location>
    <ligand>
        <name>AMP</name>
        <dbReference type="ChEBI" id="CHEBI:456215"/>
    </ligand>
</feature>